<keyword evidence="5" id="KW-0862">Zinc</keyword>
<proteinExistence type="predicted"/>
<dbReference type="GO" id="GO:0005634">
    <property type="term" value="C:nucleus"/>
    <property type="evidence" value="ECO:0007669"/>
    <property type="project" value="UniProtKB-SubCell"/>
</dbReference>
<dbReference type="SMART" id="SM00355">
    <property type="entry name" value="ZnF_C2H2"/>
    <property type="match status" value="2"/>
</dbReference>
<dbReference type="PANTHER" id="PTHR40626:SF32">
    <property type="entry name" value="ZINC FINGER PROTEIN RST2"/>
    <property type="match status" value="1"/>
</dbReference>
<organism evidence="10 11">
    <name type="scientific">[Candida] subhashii</name>
    <dbReference type="NCBI Taxonomy" id="561895"/>
    <lineage>
        <taxon>Eukaryota</taxon>
        <taxon>Fungi</taxon>
        <taxon>Dikarya</taxon>
        <taxon>Ascomycota</taxon>
        <taxon>Saccharomycotina</taxon>
        <taxon>Pichiomycetes</taxon>
        <taxon>Debaryomycetaceae</taxon>
        <taxon>Spathaspora</taxon>
    </lineage>
</organism>
<dbReference type="FunFam" id="3.30.160.60:FF:002343">
    <property type="entry name" value="Zinc finger protein 33A"/>
    <property type="match status" value="1"/>
</dbReference>
<keyword evidence="6" id="KW-0539">Nucleus</keyword>
<feature type="region of interest" description="Disordered" evidence="8">
    <location>
        <begin position="284"/>
        <end position="332"/>
    </location>
</feature>
<feature type="compositionally biased region" description="Low complexity" evidence="8">
    <location>
        <begin position="311"/>
        <end position="328"/>
    </location>
</feature>
<dbReference type="PROSITE" id="PS00028">
    <property type="entry name" value="ZINC_FINGER_C2H2_1"/>
    <property type="match status" value="1"/>
</dbReference>
<dbReference type="InterPro" id="IPR013087">
    <property type="entry name" value="Znf_C2H2_type"/>
</dbReference>
<keyword evidence="2" id="KW-0479">Metal-binding</keyword>
<gene>
    <name evidence="10" type="ORF">J8A68_005526</name>
</gene>
<feature type="domain" description="C2H2-type" evidence="9">
    <location>
        <begin position="118"/>
        <end position="148"/>
    </location>
</feature>
<feature type="compositionally biased region" description="Low complexity" evidence="8">
    <location>
        <begin position="488"/>
        <end position="497"/>
    </location>
</feature>
<dbReference type="Pfam" id="PF00096">
    <property type="entry name" value="zf-C2H2"/>
    <property type="match status" value="2"/>
</dbReference>
<feature type="domain" description="C2H2-type" evidence="9">
    <location>
        <begin position="149"/>
        <end position="177"/>
    </location>
</feature>
<evidence type="ECO:0000313" key="10">
    <source>
        <dbReference type="EMBL" id="KAG7661006.1"/>
    </source>
</evidence>
<evidence type="ECO:0000259" key="9">
    <source>
        <dbReference type="PROSITE" id="PS50157"/>
    </source>
</evidence>
<keyword evidence="4 7" id="KW-0863">Zinc-finger</keyword>
<evidence type="ECO:0000256" key="7">
    <source>
        <dbReference type="PROSITE-ProRule" id="PRU00042"/>
    </source>
</evidence>
<evidence type="ECO:0000256" key="8">
    <source>
        <dbReference type="SAM" id="MobiDB-lite"/>
    </source>
</evidence>
<dbReference type="PANTHER" id="PTHR40626">
    <property type="entry name" value="MIP31509P"/>
    <property type="match status" value="1"/>
</dbReference>
<evidence type="ECO:0000256" key="2">
    <source>
        <dbReference type="ARBA" id="ARBA00022723"/>
    </source>
</evidence>
<feature type="region of interest" description="Disordered" evidence="8">
    <location>
        <begin position="1"/>
        <end position="68"/>
    </location>
</feature>
<comment type="subcellular location">
    <subcellularLocation>
        <location evidence="1">Nucleus</location>
    </subcellularLocation>
</comment>
<dbReference type="PROSITE" id="PS50157">
    <property type="entry name" value="ZINC_FINGER_C2H2_2"/>
    <property type="match status" value="2"/>
</dbReference>
<dbReference type="EMBL" id="JAGSYN010000271">
    <property type="protein sequence ID" value="KAG7661006.1"/>
    <property type="molecule type" value="Genomic_DNA"/>
</dbReference>
<keyword evidence="3" id="KW-0677">Repeat</keyword>
<evidence type="ECO:0000256" key="4">
    <source>
        <dbReference type="ARBA" id="ARBA00022771"/>
    </source>
</evidence>
<dbReference type="RefSeq" id="XP_049261239.1">
    <property type="nucleotide sequence ID" value="XM_049409602.1"/>
</dbReference>
<dbReference type="GO" id="GO:0008270">
    <property type="term" value="F:zinc ion binding"/>
    <property type="evidence" value="ECO:0007669"/>
    <property type="project" value="UniProtKB-KW"/>
</dbReference>
<feature type="region of interest" description="Disordered" evidence="8">
    <location>
        <begin position="174"/>
        <end position="241"/>
    </location>
</feature>
<accession>A0A8J5UJB3</accession>
<feature type="region of interest" description="Disordered" evidence="8">
    <location>
        <begin position="548"/>
        <end position="593"/>
    </location>
</feature>
<evidence type="ECO:0000256" key="3">
    <source>
        <dbReference type="ARBA" id="ARBA00022737"/>
    </source>
</evidence>
<comment type="caution">
    <text evidence="10">The sequence shown here is derived from an EMBL/GenBank/DDBJ whole genome shotgun (WGS) entry which is preliminary data.</text>
</comment>
<dbReference type="GeneID" id="73472326"/>
<feature type="compositionally biased region" description="Low complexity" evidence="8">
    <location>
        <begin position="288"/>
        <end position="297"/>
    </location>
</feature>
<feature type="compositionally biased region" description="Low complexity" evidence="8">
    <location>
        <begin position="577"/>
        <end position="593"/>
    </location>
</feature>
<dbReference type="AlphaFoldDB" id="A0A8J5UJB3"/>
<dbReference type="InterPro" id="IPR051059">
    <property type="entry name" value="VerF-like"/>
</dbReference>
<feature type="region of interest" description="Disordered" evidence="8">
    <location>
        <begin position="366"/>
        <end position="388"/>
    </location>
</feature>
<keyword evidence="11" id="KW-1185">Reference proteome</keyword>
<evidence type="ECO:0000256" key="6">
    <source>
        <dbReference type="ARBA" id="ARBA00023242"/>
    </source>
</evidence>
<reference evidence="10 11" key="1">
    <citation type="journal article" date="2021" name="DNA Res.">
        <title>Genome analysis of Candida subhashii reveals its hybrid nature and dual mitochondrial genome conformations.</title>
        <authorList>
            <person name="Mixao V."/>
            <person name="Hegedusova E."/>
            <person name="Saus E."/>
            <person name="Pryszcz L.P."/>
            <person name="Cillingova A."/>
            <person name="Nosek J."/>
            <person name="Gabaldon T."/>
        </authorList>
    </citation>
    <scope>NUCLEOTIDE SEQUENCE [LARGE SCALE GENOMIC DNA]</scope>
    <source>
        <strain evidence="10 11">CBS 10753</strain>
    </source>
</reference>
<dbReference type="GO" id="GO:0000785">
    <property type="term" value="C:chromatin"/>
    <property type="evidence" value="ECO:0007669"/>
    <property type="project" value="TreeGrafter"/>
</dbReference>
<dbReference type="GO" id="GO:0000978">
    <property type="term" value="F:RNA polymerase II cis-regulatory region sequence-specific DNA binding"/>
    <property type="evidence" value="ECO:0007669"/>
    <property type="project" value="InterPro"/>
</dbReference>
<name>A0A8J5UJB3_9ASCO</name>
<feature type="compositionally biased region" description="Polar residues" evidence="8">
    <location>
        <begin position="49"/>
        <end position="58"/>
    </location>
</feature>
<feature type="compositionally biased region" description="Low complexity" evidence="8">
    <location>
        <begin position="206"/>
        <end position="227"/>
    </location>
</feature>
<feature type="compositionally biased region" description="Polar residues" evidence="8">
    <location>
        <begin position="83"/>
        <end position="106"/>
    </location>
</feature>
<dbReference type="OrthoDB" id="10018191at2759"/>
<feature type="region of interest" description="Disordered" evidence="8">
    <location>
        <begin position="482"/>
        <end position="505"/>
    </location>
</feature>
<feature type="region of interest" description="Disordered" evidence="8">
    <location>
        <begin position="80"/>
        <end position="117"/>
    </location>
</feature>
<dbReference type="Proteomes" id="UP000694255">
    <property type="component" value="Unassembled WGS sequence"/>
</dbReference>
<evidence type="ECO:0000313" key="11">
    <source>
        <dbReference type="Proteomes" id="UP000694255"/>
    </source>
</evidence>
<dbReference type="GO" id="GO:0000981">
    <property type="term" value="F:DNA-binding transcription factor activity, RNA polymerase II-specific"/>
    <property type="evidence" value="ECO:0007669"/>
    <property type="project" value="InterPro"/>
</dbReference>
<feature type="compositionally biased region" description="Polar residues" evidence="8">
    <location>
        <begin position="378"/>
        <end position="388"/>
    </location>
</feature>
<evidence type="ECO:0000256" key="5">
    <source>
        <dbReference type="ARBA" id="ARBA00022833"/>
    </source>
</evidence>
<protein>
    <submittedName>
        <fullName evidence="10">BCR1</fullName>
    </submittedName>
</protein>
<feature type="compositionally biased region" description="Low complexity" evidence="8">
    <location>
        <begin position="9"/>
        <end position="27"/>
    </location>
</feature>
<evidence type="ECO:0000256" key="1">
    <source>
        <dbReference type="ARBA" id="ARBA00004123"/>
    </source>
</evidence>
<sequence>MITNSHLYSPNSQSQQSQPSSGQITPQLHPQNHQSHPHYLQNGAMDLSNAHQSPRQHTAASSGGGLLLPLPAIKIPPIRESEQSQLSSPTSQQDMVTVSNVGTNQKTKSKRPSKGRVFQCTGYPGCTMSFTRSEHLARHKRKHTGERPFSCPYCSKNFSRLDNLRQHKQTVHSYETYLNKNDEVESKGKTRRKNKLQRQQSHEEQQQQQQQHPESQQQPQQQQQHAIQPPPQYMSNQPSYQNVNSGKIIQYSNQYYVQQSYAQPILSPQNGFYMQQQVSPIVPHHHFQQQQQQQQVQRDITNKPLPPLPAPHQQQQQPTTQVLQQPTPMEKRELPVSDDLKIPTHHFSRKRRPRPLSLLRSTHDLGLSSDEDSLKSAPANSTFDTTATSISLPPPLKSASSITSSTFSSNLMSPLSPLFHQSIRSTPNLHRTTSSNISSKSPLTQIFNRNSVISNSSLPSVSNLPNPTILCTTSVSENIPPTMAPIISTSSSSSTSSPNPDNKRNWLKGVLNAEQKEKSLDIDAASIPSVSISSASPKPMKVLIERINEGDGDSSRMTVEQNKEHTSPPYISKKPTINSLISSEESVSSNGQD</sequence>